<evidence type="ECO:0000256" key="1">
    <source>
        <dbReference type="SAM" id="MobiDB-lite"/>
    </source>
</evidence>
<dbReference type="Proteomes" id="UP000887565">
    <property type="component" value="Unplaced"/>
</dbReference>
<evidence type="ECO:0000313" key="3">
    <source>
        <dbReference type="WBParaSite" id="nRc.2.0.1.t28316-RA"/>
    </source>
</evidence>
<protein>
    <submittedName>
        <fullName evidence="3">Uncharacterized protein</fullName>
    </submittedName>
</protein>
<keyword evidence="2" id="KW-1185">Reference proteome</keyword>
<dbReference type="WBParaSite" id="nRc.2.0.1.t28316-RA">
    <property type="protein sequence ID" value="nRc.2.0.1.t28316-RA"/>
    <property type="gene ID" value="nRc.2.0.1.g28316"/>
</dbReference>
<organism evidence="2 3">
    <name type="scientific">Romanomermis culicivorax</name>
    <name type="common">Nematode worm</name>
    <dbReference type="NCBI Taxonomy" id="13658"/>
    <lineage>
        <taxon>Eukaryota</taxon>
        <taxon>Metazoa</taxon>
        <taxon>Ecdysozoa</taxon>
        <taxon>Nematoda</taxon>
        <taxon>Enoplea</taxon>
        <taxon>Dorylaimia</taxon>
        <taxon>Mermithida</taxon>
        <taxon>Mermithoidea</taxon>
        <taxon>Mermithidae</taxon>
        <taxon>Romanomermis</taxon>
    </lineage>
</organism>
<evidence type="ECO:0000313" key="2">
    <source>
        <dbReference type="Proteomes" id="UP000887565"/>
    </source>
</evidence>
<dbReference type="AlphaFoldDB" id="A0A915JR00"/>
<feature type="region of interest" description="Disordered" evidence="1">
    <location>
        <begin position="87"/>
        <end position="110"/>
    </location>
</feature>
<proteinExistence type="predicted"/>
<accession>A0A915JR00</accession>
<sequence length="110" mass="11877">MLRCGRSISVSECTGVVSDGRRTAVVSSGDGANLLDDDFDTVGSFVVDAAAAYGLREVVQHGPWHSRISTCIYCNKKLPSNRPSADYLAKHRSMADGRKTRQLADASVHH</sequence>
<name>A0A915JR00_ROMCU</name>
<reference evidence="3" key="1">
    <citation type="submission" date="2022-11" db="UniProtKB">
        <authorList>
            <consortium name="WormBaseParasite"/>
        </authorList>
    </citation>
    <scope>IDENTIFICATION</scope>
</reference>